<dbReference type="OrthoDB" id="8456469at2"/>
<evidence type="ECO:0000313" key="1">
    <source>
        <dbReference type="EMBL" id="PIO98626.1"/>
    </source>
</evidence>
<dbReference type="EMBL" id="NQVN01000009">
    <property type="protein sequence ID" value="PIO98626.1"/>
    <property type="molecule type" value="Genomic_DNA"/>
</dbReference>
<name>A0A2G9WV84_9HYPH</name>
<sequence>MTGDDLHAAKATLGEMWAVGRPLRNSELGRALRLSGRDPGRSIEDYITGKTRISGPVSVAVEMMLAGAMPPDPLDSVVVRGSRRGS</sequence>
<reference evidence="1 2" key="1">
    <citation type="submission" date="2017-08" db="EMBL/GenBank/DDBJ databases">
        <title>Pleomorphomonas carboxidotrophicus sp. nov., a new mesophilic hydrogenogenic carboxidotroph.</title>
        <authorList>
            <person name="Esquivel-Elizondo S."/>
            <person name="Krajmalnik-Brown R."/>
            <person name="Maldonado J."/>
        </authorList>
    </citation>
    <scope>NUCLEOTIDE SEQUENCE [LARGE SCALE GENOMIC DNA]</scope>
    <source>
        <strain evidence="1 2">SVCO-16</strain>
    </source>
</reference>
<accession>A0A2G9WV84</accession>
<comment type="caution">
    <text evidence="1">The sequence shown here is derived from an EMBL/GenBank/DDBJ whole genome shotgun (WGS) entry which is preliminary data.</text>
</comment>
<evidence type="ECO:0000313" key="2">
    <source>
        <dbReference type="Proteomes" id="UP000231070"/>
    </source>
</evidence>
<dbReference type="AlphaFoldDB" id="A0A2G9WV84"/>
<dbReference type="RefSeq" id="WP_100081301.1">
    <property type="nucleotide sequence ID" value="NZ_NQVN01000009.1"/>
</dbReference>
<protein>
    <submittedName>
        <fullName evidence="1">Uncharacterized protein</fullName>
    </submittedName>
</protein>
<proteinExistence type="predicted"/>
<gene>
    <name evidence="1" type="ORF">CJ014_15020</name>
</gene>
<organism evidence="1 2">
    <name type="scientific">Pleomorphomonas carboxyditropha</name>
    <dbReference type="NCBI Taxonomy" id="2023338"/>
    <lineage>
        <taxon>Bacteria</taxon>
        <taxon>Pseudomonadati</taxon>
        <taxon>Pseudomonadota</taxon>
        <taxon>Alphaproteobacteria</taxon>
        <taxon>Hyphomicrobiales</taxon>
        <taxon>Pleomorphomonadaceae</taxon>
        <taxon>Pleomorphomonas</taxon>
    </lineage>
</organism>
<dbReference type="Proteomes" id="UP000231070">
    <property type="component" value="Unassembled WGS sequence"/>
</dbReference>
<keyword evidence="2" id="KW-1185">Reference proteome</keyword>